<reference evidence="2 3" key="1">
    <citation type="submission" date="2018-06" db="EMBL/GenBank/DDBJ databases">
        <title>Comparative genomics reveals the genomic features of Rhizophagus irregularis, R. cerebriforme, R. diaphanum and Gigaspora rosea, and their symbiotic lifestyle signature.</title>
        <authorList>
            <person name="Morin E."/>
            <person name="San Clemente H."/>
            <person name="Chen E.C.H."/>
            <person name="De La Providencia I."/>
            <person name="Hainaut M."/>
            <person name="Kuo A."/>
            <person name="Kohler A."/>
            <person name="Murat C."/>
            <person name="Tang N."/>
            <person name="Roy S."/>
            <person name="Loubradou J."/>
            <person name="Henrissat B."/>
            <person name="Grigoriev I.V."/>
            <person name="Corradi N."/>
            <person name="Roux C."/>
            <person name="Martin F.M."/>
        </authorList>
    </citation>
    <scope>NUCLEOTIDE SEQUENCE [LARGE SCALE GENOMIC DNA]</scope>
    <source>
        <strain evidence="2 3">DAOM 194757</strain>
    </source>
</reference>
<evidence type="ECO:0000313" key="2">
    <source>
        <dbReference type="EMBL" id="RIB18848.1"/>
    </source>
</evidence>
<name>A0A397VAY5_9GLOM</name>
<dbReference type="Proteomes" id="UP000266673">
    <property type="component" value="Unassembled WGS sequence"/>
</dbReference>
<dbReference type="EMBL" id="QKWP01000513">
    <property type="protein sequence ID" value="RIB18848.1"/>
    <property type="molecule type" value="Genomic_DNA"/>
</dbReference>
<accession>A0A397VAY5</accession>
<protein>
    <submittedName>
        <fullName evidence="2">Uncharacterized protein</fullName>
    </submittedName>
</protein>
<proteinExistence type="predicted"/>
<evidence type="ECO:0000313" key="3">
    <source>
        <dbReference type="Proteomes" id="UP000266673"/>
    </source>
</evidence>
<evidence type="ECO:0000256" key="1">
    <source>
        <dbReference type="SAM" id="MobiDB-lite"/>
    </source>
</evidence>
<sequence length="210" mass="23657">MINRTNQQSAISVRKKKSKPYLVFPNCEWTNFQPTQIATFCKRPSPIFSESSGPKTAWKTPIPKTTRLLVNKGTEEMNNESDTSVDQEFPFDAGWALKENMKLGNKGAGKRMSKKVLQYLQGFFLAGNLKAADRYSSEDMHVALKDLAISGELTIEEIPTAKTIKGWIGRYSANFKKEASEKALTKDKSNNNDLTVIHNNNDGNKWQKYG</sequence>
<dbReference type="AlphaFoldDB" id="A0A397VAY5"/>
<gene>
    <name evidence="2" type="ORF">C2G38_2183504</name>
</gene>
<keyword evidence="3" id="KW-1185">Reference proteome</keyword>
<organism evidence="2 3">
    <name type="scientific">Gigaspora rosea</name>
    <dbReference type="NCBI Taxonomy" id="44941"/>
    <lineage>
        <taxon>Eukaryota</taxon>
        <taxon>Fungi</taxon>
        <taxon>Fungi incertae sedis</taxon>
        <taxon>Mucoromycota</taxon>
        <taxon>Glomeromycotina</taxon>
        <taxon>Glomeromycetes</taxon>
        <taxon>Diversisporales</taxon>
        <taxon>Gigasporaceae</taxon>
        <taxon>Gigaspora</taxon>
    </lineage>
</organism>
<feature type="compositionally biased region" description="Polar residues" evidence="1">
    <location>
        <begin position="191"/>
        <end position="204"/>
    </location>
</feature>
<dbReference type="OrthoDB" id="2383742at2759"/>
<feature type="region of interest" description="Disordered" evidence="1">
    <location>
        <begin position="190"/>
        <end position="210"/>
    </location>
</feature>
<comment type="caution">
    <text evidence="2">The sequence shown here is derived from an EMBL/GenBank/DDBJ whole genome shotgun (WGS) entry which is preliminary data.</text>
</comment>